<organism evidence="1 2">
    <name type="scientific">Gossypium laxum</name>
    <dbReference type="NCBI Taxonomy" id="34288"/>
    <lineage>
        <taxon>Eukaryota</taxon>
        <taxon>Viridiplantae</taxon>
        <taxon>Streptophyta</taxon>
        <taxon>Embryophyta</taxon>
        <taxon>Tracheophyta</taxon>
        <taxon>Spermatophyta</taxon>
        <taxon>Magnoliopsida</taxon>
        <taxon>eudicotyledons</taxon>
        <taxon>Gunneridae</taxon>
        <taxon>Pentapetalae</taxon>
        <taxon>rosids</taxon>
        <taxon>malvids</taxon>
        <taxon>Malvales</taxon>
        <taxon>Malvaceae</taxon>
        <taxon>Malvoideae</taxon>
        <taxon>Gossypium</taxon>
    </lineage>
</organism>
<keyword evidence="2" id="KW-1185">Reference proteome</keyword>
<reference evidence="1 2" key="1">
    <citation type="journal article" date="2019" name="Genome Biol. Evol.">
        <title>Insights into the evolution of the New World diploid cottons (Gossypium, subgenus Houzingenia) based on genome sequencing.</title>
        <authorList>
            <person name="Grover C.E."/>
            <person name="Arick M.A. 2nd"/>
            <person name="Thrash A."/>
            <person name="Conover J.L."/>
            <person name="Sanders W.S."/>
            <person name="Peterson D.G."/>
            <person name="Frelichowski J.E."/>
            <person name="Scheffler J.A."/>
            <person name="Scheffler B.E."/>
            <person name="Wendel J.F."/>
        </authorList>
    </citation>
    <scope>NUCLEOTIDE SEQUENCE [LARGE SCALE GENOMIC DNA]</scope>
    <source>
        <strain evidence="1">4</strain>
        <tissue evidence="1">Leaf</tissue>
    </source>
</reference>
<evidence type="ECO:0000313" key="1">
    <source>
        <dbReference type="EMBL" id="MBA0725378.1"/>
    </source>
</evidence>
<dbReference type="AlphaFoldDB" id="A0A7J9AMS4"/>
<evidence type="ECO:0000313" key="2">
    <source>
        <dbReference type="Proteomes" id="UP000593574"/>
    </source>
</evidence>
<dbReference type="EMBL" id="JABEZV010000011">
    <property type="protein sequence ID" value="MBA0725378.1"/>
    <property type="molecule type" value="Genomic_DNA"/>
</dbReference>
<sequence length="233" mass="25478">MLVDLTVEQTTSWKDKLVGHSSNVAGNGSEEKEDFDLMDGGIQKSIVNDIPSIEFSDRIHQILIRDMDNIVILKLLGHNIGLPGLQSCMYKRKILVEIGGMIGNVAKLDMNTDNREACIFRVSESSTRKESPSSKTLSENQSMVMNDKGEKCETYGPWMLVEKKSRRNGAPNKGLLNELGFKNTTGPIIFNNIANGSAVGPVSSTKLSVVVKLMDSGSSKGLRGNNMPYPSLD</sequence>
<accession>A0A7J9AMS4</accession>
<proteinExistence type="predicted"/>
<protein>
    <submittedName>
        <fullName evidence="1">Uncharacterized protein</fullName>
    </submittedName>
</protein>
<comment type="caution">
    <text evidence="1">The sequence shown here is derived from an EMBL/GenBank/DDBJ whole genome shotgun (WGS) entry which is preliminary data.</text>
</comment>
<name>A0A7J9AMS4_9ROSI</name>
<gene>
    <name evidence="1" type="ORF">Golax_021971</name>
</gene>
<dbReference type="Proteomes" id="UP000593574">
    <property type="component" value="Unassembled WGS sequence"/>
</dbReference>